<gene>
    <name evidence="1" type="ORF">IRY55_09520</name>
</gene>
<name>A0A8J7G769_9BACL</name>
<dbReference type="PANTHER" id="PTHR42110:SF1">
    <property type="entry name" value="L-ASPARAGINASE, PUTATIVE (AFU_ORTHOLOGUE AFUA_3G11890)-RELATED"/>
    <property type="match status" value="1"/>
</dbReference>
<sequence>MREGFIDVYRGEYVESKHRVHIAVVDFEGNELCQVGDIEQFVFGRSSMKPIQALSLIESGAADTYQFSEADISLACASHNGEAQHTERVHEILDRLHLTTDDLRCGTHAPRWDEAYRKIILEHREITQEYNNCSGKHSGMLATTLQMKADTNDYYKIEHPVQQHVLQIVSDMTETPTEEIRLGVDGCGLPVHAVPLKNLALAFAKLAQPKLLPEARQEAIHRVTNSMMHEPAMVGGTDRFCTDFMRVMDGAMFGKAGAEGVYCVGVKERGIGIALKVEDGNGRATSTGTLEVLKQLELISDEQLQQLDQYVHTEILNGRKEVVGKLVPRFQLECANIK</sequence>
<dbReference type="PANTHER" id="PTHR42110">
    <property type="entry name" value="L-ASPARAGINASE, PUTATIVE (AFU_ORTHOLOGUE AFUA_3G11890)-RELATED"/>
    <property type="match status" value="1"/>
</dbReference>
<protein>
    <submittedName>
        <fullName evidence="1">Asparaginase</fullName>
    </submittedName>
</protein>
<keyword evidence="2" id="KW-1185">Reference proteome</keyword>
<evidence type="ECO:0000313" key="1">
    <source>
        <dbReference type="EMBL" id="MBF4501601.1"/>
    </source>
</evidence>
<accession>A0A8J7G769</accession>
<dbReference type="EMBL" id="JADKPV010000004">
    <property type="protein sequence ID" value="MBF4501601.1"/>
    <property type="molecule type" value="Genomic_DNA"/>
</dbReference>
<dbReference type="InterPro" id="IPR010349">
    <property type="entry name" value="Asparaginase_II"/>
</dbReference>
<organism evidence="1 2">
    <name type="scientific">Savagea serpentis</name>
    <dbReference type="NCBI Taxonomy" id="2785297"/>
    <lineage>
        <taxon>Bacteria</taxon>
        <taxon>Bacillati</taxon>
        <taxon>Bacillota</taxon>
        <taxon>Bacilli</taxon>
        <taxon>Bacillales</taxon>
        <taxon>Caryophanaceae</taxon>
        <taxon>Savagea</taxon>
    </lineage>
</organism>
<reference evidence="1" key="1">
    <citation type="submission" date="2020-11" db="EMBL/GenBank/DDBJ databases">
        <title>Multidrug resistant novel bacterium Savagea serpentis sp. nov., isolated from the scats of a vine snake (Ahaetulla nasuta).</title>
        <authorList>
            <person name="Venkata Ramana V."/>
            <person name="Vikas Patil S."/>
            <person name="Yogita Lugani V."/>
        </authorList>
    </citation>
    <scope>NUCLEOTIDE SEQUENCE</scope>
    <source>
        <strain evidence="1">SN6</strain>
    </source>
</reference>
<dbReference type="RefSeq" id="WP_194563077.1">
    <property type="nucleotide sequence ID" value="NZ_JADKPV010000004.1"/>
</dbReference>
<dbReference type="AlphaFoldDB" id="A0A8J7G769"/>
<dbReference type="Pfam" id="PF06089">
    <property type="entry name" value="Asparaginase_II"/>
    <property type="match status" value="1"/>
</dbReference>
<evidence type="ECO:0000313" key="2">
    <source>
        <dbReference type="Proteomes" id="UP000622653"/>
    </source>
</evidence>
<comment type="caution">
    <text evidence="1">The sequence shown here is derived from an EMBL/GenBank/DDBJ whole genome shotgun (WGS) entry which is preliminary data.</text>
</comment>
<proteinExistence type="predicted"/>
<dbReference type="Proteomes" id="UP000622653">
    <property type="component" value="Unassembled WGS sequence"/>
</dbReference>